<dbReference type="InterPro" id="IPR002293">
    <property type="entry name" value="AA/rel_permease1"/>
</dbReference>
<proteinExistence type="predicted"/>
<feature type="transmembrane region" description="Helical" evidence="6">
    <location>
        <begin position="364"/>
        <end position="387"/>
    </location>
</feature>
<feature type="transmembrane region" description="Helical" evidence="6">
    <location>
        <begin position="244"/>
        <end position="267"/>
    </location>
</feature>
<keyword evidence="2" id="KW-1003">Cell membrane</keyword>
<feature type="transmembrane region" description="Helical" evidence="6">
    <location>
        <begin position="399"/>
        <end position="423"/>
    </location>
</feature>
<name>A0ABW4XER9_9ACTN</name>
<feature type="transmembrane region" description="Helical" evidence="6">
    <location>
        <begin position="429"/>
        <end position="452"/>
    </location>
</feature>
<reference evidence="8" key="1">
    <citation type="journal article" date="2019" name="Int. J. Syst. Evol. Microbiol.">
        <title>The Global Catalogue of Microorganisms (GCM) 10K type strain sequencing project: providing services to taxonomists for standard genome sequencing and annotation.</title>
        <authorList>
            <consortium name="The Broad Institute Genomics Platform"/>
            <consortium name="The Broad Institute Genome Sequencing Center for Infectious Disease"/>
            <person name="Wu L."/>
            <person name="Ma J."/>
        </authorList>
    </citation>
    <scope>NUCLEOTIDE SEQUENCE [LARGE SCALE GENOMIC DNA]</scope>
    <source>
        <strain evidence="8">JCM 3338</strain>
    </source>
</reference>
<comment type="caution">
    <text evidence="7">The sequence shown here is derived from an EMBL/GenBank/DDBJ whole genome shotgun (WGS) entry which is preliminary data.</text>
</comment>
<feature type="transmembrane region" description="Helical" evidence="6">
    <location>
        <begin position="46"/>
        <end position="66"/>
    </location>
</feature>
<dbReference type="InterPro" id="IPR050367">
    <property type="entry name" value="APC_superfamily"/>
</dbReference>
<evidence type="ECO:0000313" key="7">
    <source>
        <dbReference type="EMBL" id="MFD2093143.1"/>
    </source>
</evidence>
<accession>A0ABW4XER9</accession>
<feature type="transmembrane region" description="Helical" evidence="6">
    <location>
        <begin position="211"/>
        <end position="232"/>
    </location>
</feature>
<comment type="subcellular location">
    <subcellularLocation>
        <location evidence="1">Cell membrane</location>
        <topology evidence="1">Multi-pass membrane protein</topology>
    </subcellularLocation>
</comment>
<keyword evidence="5 6" id="KW-0472">Membrane</keyword>
<evidence type="ECO:0000256" key="4">
    <source>
        <dbReference type="ARBA" id="ARBA00022989"/>
    </source>
</evidence>
<keyword evidence="8" id="KW-1185">Reference proteome</keyword>
<keyword evidence="3 6" id="KW-0812">Transmembrane</keyword>
<gene>
    <name evidence="7" type="ORF">ACFSHS_16375</name>
</gene>
<keyword evidence="4 6" id="KW-1133">Transmembrane helix</keyword>
<organism evidence="7 8">
    <name type="scientific">Blastococcus deserti</name>
    <dbReference type="NCBI Taxonomy" id="2259033"/>
    <lineage>
        <taxon>Bacteria</taxon>
        <taxon>Bacillati</taxon>
        <taxon>Actinomycetota</taxon>
        <taxon>Actinomycetes</taxon>
        <taxon>Geodermatophilales</taxon>
        <taxon>Geodermatophilaceae</taxon>
        <taxon>Blastococcus</taxon>
    </lineage>
</organism>
<evidence type="ECO:0000256" key="5">
    <source>
        <dbReference type="ARBA" id="ARBA00023136"/>
    </source>
</evidence>
<dbReference type="PIRSF" id="PIRSF006060">
    <property type="entry name" value="AA_transporter"/>
    <property type="match status" value="1"/>
</dbReference>
<dbReference type="PANTHER" id="PTHR42770:SF7">
    <property type="entry name" value="MEMBRANE PROTEIN"/>
    <property type="match status" value="1"/>
</dbReference>
<dbReference type="PANTHER" id="PTHR42770">
    <property type="entry name" value="AMINO ACID TRANSPORTER-RELATED"/>
    <property type="match status" value="1"/>
</dbReference>
<evidence type="ECO:0000313" key="8">
    <source>
        <dbReference type="Proteomes" id="UP001597402"/>
    </source>
</evidence>
<feature type="transmembrane region" description="Helical" evidence="6">
    <location>
        <begin position="21"/>
        <end position="40"/>
    </location>
</feature>
<feature type="transmembrane region" description="Helical" evidence="6">
    <location>
        <begin position="287"/>
        <end position="308"/>
    </location>
</feature>
<feature type="transmembrane region" description="Helical" evidence="6">
    <location>
        <begin position="98"/>
        <end position="122"/>
    </location>
</feature>
<protein>
    <submittedName>
        <fullName evidence="7">APC family permease</fullName>
    </submittedName>
</protein>
<feature type="transmembrane region" description="Helical" evidence="6">
    <location>
        <begin position="338"/>
        <end position="358"/>
    </location>
</feature>
<dbReference type="Proteomes" id="UP001597402">
    <property type="component" value="Unassembled WGS sequence"/>
</dbReference>
<evidence type="ECO:0000256" key="1">
    <source>
        <dbReference type="ARBA" id="ARBA00004651"/>
    </source>
</evidence>
<feature type="transmembrane region" description="Helical" evidence="6">
    <location>
        <begin position="173"/>
        <end position="191"/>
    </location>
</feature>
<dbReference type="RefSeq" id="WP_376878384.1">
    <property type="nucleotide sequence ID" value="NZ_JBHUHP010000016.1"/>
</dbReference>
<evidence type="ECO:0000256" key="2">
    <source>
        <dbReference type="ARBA" id="ARBA00022475"/>
    </source>
</evidence>
<feature type="transmembrane region" description="Helical" evidence="6">
    <location>
        <begin position="142"/>
        <end position="166"/>
    </location>
</feature>
<evidence type="ECO:0000256" key="3">
    <source>
        <dbReference type="ARBA" id="ARBA00022692"/>
    </source>
</evidence>
<dbReference type="Gene3D" id="1.20.1740.10">
    <property type="entry name" value="Amino acid/polyamine transporter I"/>
    <property type="match status" value="1"/>
</dbReference>
<dbReference type="Pfam" id="PF13520">
    <property type="entry name" value="AA_permease_2"/>
    <property type="match status" value="1"/>
</dbReference>
<sequence length="481" mass="51285">MSDSLTPERHHPPKTLRWHHGFVLALPIVSGLFISMGYTVGAIGAWPAIAIGAGLAIVALLQNHLFAEMAGMFPEKSGGVPLYATEAWKRYFAPIGPLATYGYWCGWALVLSLVGLTVGALVQAQWFPEATWVLFSTGWVDIGLPHLIAAVTVVACTVINVLGINIAVRFNQVIGAVYVVVLALLAIGPFLTGGWDVGQLSSRLDGWQSAMVWLFVSAWAIYGTELCASFAPEYRDTVGDTSKALRSVALFMVFAYGLVPLATTGQLGEVTVTENPITYGVVSVQEMLGGASGLVTAVLCGALFLSMISSSADAGRALYGIAEEDMTIKQFGRLNERGMPGVALWVTMAVNLLILVFVGNPVAILIASNIGYILAITLAVIGFLLLRRDRPQWPRPIKLGPAWTGIAVVIAVFNGAILVIGATNPGLSYAGGFTEVLIGLVLLLSGVLLFVYRRVVQDRGPLKLREETPAMPTTQSETSRV</sequence>
<evidence type="ECO:0000256" key="6">
    <source>
        <dbReference type="SAM" id="Phobius"/>
    </source>
</evidence>
<dbReference type="EMBL" id="JBHUHP010000016">
    <property type="protein sequence ID" value="MFD2093143.1"/>
    <property type="molecule type" value="Genomic_DNA"/>
</dbReference>